<proteinExistence type="predicted"/>
<evidence type="ECO:0000313" key="2">
    <source>
        <dbReference type="EMBL" id="MBF4696072.1"/>
    </source>
</evidence>
<accession>A0ABS0A043</accession>
<dbReference type="Proteomes" id="UP000614200">
    <property type="component" value="Unassembled WGS sequence"/>
</dbReference>
<feature type="coiled-coil region" evidence="1">
    <location>
        <begin position="160"/>
        <end position="226"/>
    </location>
</feature>
<keyword evidence="3" id="KW-1185">Reference proteome</keyword>
<gene>
    <name evidence="2" type="ORF">ISU02_23485</name>
</gene>
<sequence>MEDRNVGDGESITHEYIKEMISELHELNFIVNDKDIRIFVKEAYTEYRIDTDSNQYIVDIFVEFEKSEPFYYFEKWLGILAIEIYVSHKTEYQKKIDLKKIGVPIAEVSIPSSWDLEQYYGDENLFNKKISEMKKMFENKIYAQLISDPESDYYRVKKENIYLKDEIKKLKIKLEEKEINSTNDKKTLMSQIDGLKSEKILLNQKIENSKTEFESLRSEKESIESKLIINKIKSIFKWNK</sequence>
<name>A0ABS0A043_9FIRM</name>
<protein>
    <submittedName>
        <fullName evidence="2">Uncharacterized protein</fullName>
    </submittedName>
</protein>
<reference evidence="2 3" key="1">
    <citation type="submission" date="2020-11" db="EMBL/GenBank/DDBJ databases">
        <title>Fusibacter basophilias sp. nov.</title>
        <authorList>
            <person name="Qiu D."/>
        </authorList>
    </citation>
    <scope>NUCLEOTIDE SEQUENCE [LARGE SCALE GENOMIC DNA]</scope>
    <source>
        <strain evidence="2 3">Q10-2</strain>
    </source>
</reference>
<keyword evidence="1" id="KW-0175">Coiled coil</keyword>
<comment type="caution">
    <text evidence="2">The sequence shown here is derived from an EMBL/GenBank/DDBJ whole genome shotgun (WGS) entry which is preliminary data.</text>
</comment>
<evidence type="ECO:0000256" key="1">
    <source>
        <dbReference type="SAM" id="Coils"/>
    </source>
</evidence>
<evidence type="ECO:0000313" key="3">
    <source>
        <dbReference type="Proteomes" id="UP000614200"/>
    </source>
</evidence>
<organism evidence="2 3">
    <name type="scientific">Fusibacter ferrireducens</name>
    <dbReference type="NCBI Taxonomy" id="2785058"/>
    <lineage>
        <taxon>Bacteria</taxon>
        <taxon>Bacillati</taxon>
        <taxon>Bacillota</taxon>
        <taxon>Clostridia</taxon>
        <taxon>Eubacteriales</taxon>
        <taxon>Eubacteriales Family XII. Incertae Sedis</taxon>
        <taxon>Fusibacter</taxon>
    </lineage>
</organism>
<dbReference type="EMBL" id="JADKNH010000032">
    <property type="protein sequence ID" value="MBF4696072.1"/>
    <property type="molecule type" value="Genomic_DNA"/>
</dbReference>